<evidence type="ECO:0000256" key="1">
    <source>
        <dbReference type="ARBA" id="ARBA00006226"/>
    </source>
</evidence>
<dbReference type="Pfam" id="PF05016">
    <property type="entry name" value="ParE_toxin"/>
    <property type="match status" value="1"/>
</dbReference>
<protein>
    <recommendedName>
        <fullName evidence="5">Addiction module antitoxin RelB</fullName>
    </recommendedName>
</protein>
<gene>
    <name evidence="3" type="ORF">A3I25_00915</name>
</gene>
<dbReference type="AlphaFoldDB" id="A0A1F6XPY9"/>
<organism evidence="3 4">
    <name type="scientific">Candidatus Nomurabacteria bacterium RIFCSPLOWO2_02_FULL_42_17</name>
    <dbReference type="NCBI Taxonomy" id="1801789"/>
    <lineage>
        <taxon>Bacteria</taxon>
        <taxon>Candidatus Nomuraibacteriota</taxon>
    </lineage>
</organism>
<dbReference type="Proteomes" id="UP000177195">
    <property type="component" value="Unassembled WGS sequence"/>
</dbReference>
<proteinExistence type="inferred from homology"/>
<dbReference type="SUPFAM" id="SSF143011">
    <property type="entry name" value="RelE-like"/>
    <property type="match status" value="1"/>
</dbReference>
<dbReference type="EMBL" id="MFVN01000043">
    <property type="protein sequence ID" value="OGI96162.1"/>
    <property type="molecule type" value="Genomic_DNA"/>
</dbReference>
<dbReference type="PANTHER" id="PTHR35601">
    <property type="entry name" value="TOXIN RELE"/>
    <property type="match status" value="1"/>
</dbReference>
<accession>A0A1F6XPY9</accession>
<evidence type="ECO:0000313" key="3">
    <source>
        <dbReference type="EMBL" id="OGI96162.1"/>
    </source>
</evidence>
<evidence type="ECO:0000313" key="4">
    <source>
        <dbReference type="Proteomes" id="UP000177195"/>
    </source>
</evidence>
<dbReference type="InterPro" id="IPR007712">
    <property type="entry name" value="RelE/ParE_toxin"/>
</dbReference>
<comment type="similarity">
    <text evidence="1">Belongs to the RelE toxin family.</text>
</comment>
<keyword evidence="2" id="KW-1277">Toxin-antitoxin system</keyword>
<name>A0A1F6XPY9_9BACT</name>
<evidence type="ECO:0008006" key="5">
    <source>
        <dbReference type="Google" id="ProtNLM"/>
    </source>
</evidence>
<comment type="caution">
    <text evidence="3">The sequence shown here is derived from an EMBL/GenBank/DDBJ whole genome shotgun (WGS) entry which is preliminary data.</text>
</comment>
<dbReference type="InterPro" id="IPR035093">
    <property type="entry name" value="RelE/ParE_toxin_dom_sf"/>
</dbReference>
<evidence type="ECO:0000256" key="2">
    <source>
        <dbReference type="ARBA" id="ARBA00022649"/>
    </source>
</evidence>
<sequence length="90" mass="10704">MYGVAYHPKVLSVDISKLGTSDKRRVQKVIEEKLMTNPEVYGMPLRKSLRGYRKIRVGNYRVIFKIKNKWVLVFLIEHRSVAYIKIYSRM</sequence>
<dbReference type="Gene3D" id="3.30.2310.20">
    <property type="entry name" value="RelE-like"/>
    <property type="match status" value="1"/>
</dbReference>
<dbReference type="PANTHER" id="PTHR35601:SF1">
    <property type="entry name" value="TOXIN RELE"/>
    <property type="match status" value="1"/>
</dbReference>
<reference evidence="3 4" key="1">
    <citation type="journal article" date="2016" name="Nat. Commun.">
        <title>Thousands of microbial genomes shed light on interconnected biogeochemical processes in an aquifer system.</title>
        <authorList>
            <person name="Anantharaman K."/>
            <person name="Brown C.T."/>
            <person name="Hug L.A."/>
            <person name="Sharon I."/>
            <person name="Castelle C.J."/>
            <person name="Probst A.J."/>
            <person name="Thomas B.C."/>
            <person name="Singh A."/>
            <person name="Wilkins M.J."/>
            <person name="Karaoz U."/>
            <person name="Brodie E.L."/>
            <person name="Williams K.H."/>
            <person name="Hubbard S.S."/>
            <person name="Banfield J.F."/>
        </authorList>
    </citation>
    <scope>NUCLEOTIDE SEQUENCE [LARGE SCALE GENOMIC DNA]</scope>
</reference>